<gene>
    <name evidence="5" type="ORF">RM812_35055</name>
</gene>
<reference evidence="5" key="1">
    <citation type="submission" date="2024-05" db="EMBL/GenBank/DDBJ databases">
        <title>30 novel species of actinomycetes from the DSMZ collection.</title>
        <authorList>
            <person name="Nouioui I."/>
        </authorList>
    </citation>
    <scope>NUCLEOTIDE SEQUENCE</scope>
    <source>
        <strain evidence="5">DSM 40712</strain>
    </source>
</reference>
<feature type="domain" description="AMP-binding enzyme C-terminal" evidence="4">
    <location>
        <begin position="502"/>
        <end position="577"/>
    </location>
</feature>
<dbReference type="PANTHER" id="PTHR43201:SF5">
    <property type="entry name" value="MEDIUM-CHAIN ACYL-COA LIGASE ACSF2, MITOCHONDRIAL"/>
    <property type="match status" value="1"/>
</dbReference>
<dbReference type="RefSeq" id="WP_311582505.1">
    <property type="nucleotide sequence ID" value="NZ_JAVRFH010000059.1"/>
</dbReference>
<evidence type="ECO:0000313" key="5">
    <source>
        <dbReference type="EMBL" id="MDT0615373.1"/>
    </source>
</evidence>
<dbReference type="EMBL" id="JAVRFH010000059">
    <property type="protein sequence ID" value="MDT0615373.1"/>
    <property type="molecule type" value="Genomic_DNA"/>
</dbReference>
<dbReference type="InterPro" id="IPR042099">
    <property type="entry name" value="ANL_N_sf"/>
</dbReference>
<dbReference type="PROSITE" id="PS00455">
    <property type="entry name" value="AMP_BINDING"/>
    <property type="match status" value="1"/>
</dbReference>
<dbReference type="InterPro" id="IPR000873">
    <property type="entry name" value="AMP-dep_synth/lig_dom"/>
</dbReference>
<dbReference type="Gene3D" id="3.30.300.30">
    <property type="match status" value="1"/>
</dbReference>
<proteinExistence type="inferred from homology"/>
<evidence type="ECO:0000256" key="2">
    <source>
        <dbReference type="ARBA" id="ARBA00022598"/>
    </source>
</evidence>
<dbReference type="PANTHER" id="PTHR43201">
    <property type="entry name" value="ACYL-COA SYNTHETASE"/>
    <property type="match status" value="1"/>
</dbReference>
<dbReference type="Pfam" id="PF00501">
    <property type="entry name" value="AMP-binding"/>
    <property type="match status" value="1"/>
</dbReference>
<dbReference type="InterPro" id="IPR020845">
    <property type="entry name" value="AMP-binding_CS"/>
</dbReference>
<dbReference type="InterPro" id="IPR025110">
    <property type="entry name" value="AMP-bd_C"/>
</dbReference>
<feature type="domain" description="AMP-dependent synthetase/ligase" evidence="3">
    <location>
        <begin position="75"/>
        <end position="451"/>
    </location>
</feature>
<keyword evidence="6" id="KW-1185">Reference proteome</keyword>
<evidence type="ECO:0000259" key="4">
    <source>
        <dbReference type="Pfam" id="PF13193"/>
    </source>
</evidence>
<dbReference type="Gene3D" id="3.40.50.12780">
    <property type="entry name" value="N-terminal domain of ligase-like"/>
    <property type="match status" value="1"/>
</dbReference>
<sequence length="590" mass="65909">MTVSAVEATNFAKSPVVNGTLQVEDAPVVDGVPMIRQNMPTVTITDPLPDDRRAREALYYQRGWWREETFLDDLRRQSRMRPHKPAVAARRLREARTDTLDYVELHRLTDRFAGGLVELGVQPGDFVAVQLPNRWEMVPLLYACIRVGAVICPIGPTTPEDALRHRLTLTEARVLITISEWEEAPLAKSAVKLREELDSLHHVAVIDGRAPEGAIDFRDHFVDRLWEGVHNEELDSRELKPDDPFVVLFTSGTTGESKGVLHSQNTIHSAIRGYVDTFLLDEHLVAAVTTPLVHYSGFAQGVLASVMLGGTIAFQDHRKNEALLDLVQKYGATLLYGPPPTLTDIAQSQRAEPRDVSTLRHVVTGSAQVLQPLVDDLRETLGARTYSLWGMSENGPVTITRLDYNQDWAAHSNGRPIDAMEIRIDKCLNPTERAPVGRLRVRGASQALGYFKRDAEYQEKMLDDQWFDTGDVARDDGRGGIRILCRASDAIKRDGMVVPMAEIESVINRHDKVAEATLVGPSGRVEDPILAVVVPRGDVHPSLEEIREHLREADTDERFLPDRLEVMDELPKTLTGKVRKATLRQLFGEG</sequence>
<accession>A0ABU3B248</accession>
<evidence type="ECO:0000259" key="3">
    <source>
        <dbReference type="Pfam" id="PF00501"/>
    </source>
</evidence>
<dbReference type="Pfam" id="PF13193">
    <property type="entry name" value="AMP-binding_C"/>
    <property type="match status" value="1"/>
</dbReference>
<dbReference type="InterPro" id="IPR045851">
    <property type="entry name" value="AMP-bd_C_sf"/>
</dbReference>
<keyword evidence="2" id="KW-0436">Ligase</keyword>
<evidence type="ECO:0000313" key="6">
    <source>
        <dbReference type="Proteomes" id="UP001180724"/>
    </source>
</evidence>
<protein>
    <submittedName>
        <fullName evidence="5">AMP-binding protein</fullName>
    </submittedName>
</protein>
<dbReference type="Proteomes" id="UP001180724">
    <property type="component" value="Unassembled WGS sequence"/>
</dbReference>
<dbReference type="SUPFAM" id="SSF56801">
    <property type="entry name" value="Acetyl-CoA synthetase-like"/>
    <property type="match status" value="1"/>
</dbReference>
<comment type="similarity">
    <text evidence="1">Belongs to the ATP-dependent AMP-binding enzyme family.</text>
</comment>
<name>A0ABU3B248_9ACTN</name>
<organism evidence="5 6">
    <name type="scientific">Streptomyces lancefieldiae</name>
    <dbReference type="NCBI Taxonomy" id="3075520"/>
    <lineage>
        <taxon>Bacteria</taxon>
        <taxon>Bacillati</taxon>
        <taxon>Actinomycetota</taxon>
        <taxon>Actinomycetes</taxon>
        <taxon>Kitasatosporales</taxon>
        <taxon>Streptomycetaceae</taxon>
        <taxon>Streptomyces</taxon>
    </lineage>
</organism>
<comment type="caution">
    <text evidence="5">The sequence shown here is derived from an EMBL/GenBank/DDBJ whole genome shotgun (WGS) entry which is preliminary data.</text>
</comment>
<evidence type="ECO:0000256" key="1">
    <source>
        <dbReference type="ARBA" id="ARBA00006432"/>
    </source>
</evidence>